<gene>
    <name evidence="10" type="ORF">GWI33_013292</name>
</gene>
<evidence type="ECO:0000256" key="9">
    <source>
        <dbReference type="SAM" id="SignalP"/>
    </source>
</evidence>
<evidence type="ECO:0000256" key="3">
    <source>
        <dbReference type="ARBA" id="ARBA00022692"/>
    </source>
</evidence>
<feature type="signal peptide" evidence="9">
    <location>
        <begin position="1"/>
        <end position="33"/>
    </location>
</feature>
<dbReference type="Proteomes" id="UP000625711">
    <property type="component" value="Unassembled WGS sequence"/>
</dbReference>
<protein>
    <recommendedName>
        <fullName evidence="12">CUB domain-containing protein</fullName>
    </recommendedName>
</protein>
<evidence type="ECO:0000313" key="10">
    <source>
        <dbReference type="EMBL" id="KAF7274022.1"/>
    </source>
</evidence>
<evidence type="ECO:0000256" key="5">
    <source>
        <dbReference type="ARBA" id="ARBA00022989"/>
    </source>
</evidence>
<feature type="disulfide bond" evidence="8">
    <location>
        <begin position="49"/>
        <end position="67"/>
    </location>
</feature>
<comment type="caution">
    <text evidence="8">Lacks conserved residue(s) required for the propagation of feature annotation.</text>
</comment>
<evidence type="ECO:0000256" key="1">
    <source>
        <dbReference type="ARBA" id="ARBA00004167"/>
    </source>
</evidence>
<dbReference type="Pfam" id="PF00057">
    <property type="entry name" value="Ldl_recept_a"/>
    <property type="match status" value="1"/>
</dbReference>
<accession>A0A834I3P3</accession>
<dbReference type="InterPro" id="IPR023415">
    <property type="entry name" value="LDLR_class-A_CS"/>
</dbReference>
<sequence length="143" mass="15865">VSFSCLKMPPSSGTAILTAQLLLILTFALPALLQTVVKTTKCKISEFACTNGRCVPSNRYCDNKNDCGDSSDEPRYCTRCNRTYFGVIGKTYDLELHRPKEDKIPFVCHLTFTAGSGEYGDLIQVIDLRLFIIPICYKVAGKP</sequence>
<comment type="subcellular location">
    <subcellularLocation>
        <location evidence="2">Endomembrane system</location>
    </subcellularLocation>
    <subcellularLocation>
        <location evidence="1">Membrane</location>
        <topology evidence="1">Single-pass membrane protein</topology>
    </subcellularLocation>
</comment>
<keyword evidence="3" id="KW-0812">Transmembrane</keyword>
<dbReference type="PROSITE" id="PS50068">
    <property type="entry name" value="LDLRA_2"/>
    <property type="match status" value="1"/>
</dbReference>
<keyword evidence="6" id="KW-0472">Membrane</keyword>
<evidence type="ECO:0000256" key="2">
    <source>
        <dbReference type="ARBA" id="ARBA00004308"/>
    </source>
</evidence>
<keyword evidence="7 8" id="KW-1015">Disulfide bond</keyword>
<dbReference type="CDD" id="cd00112">
    <property type="entry name" value="LDLa"/>
    <property type="match status" value="1"/>
</dbReference>
<comment type="caution">
    <text evidence="10">The sequence shown here is derived from an EMBL/GenBank/DDBJ whole genome shotgun (WGS) entry which is preliminary data.</text>
</comment>
<reference evidence="10" key="1">
    <citation type="submission" date="2020-08" db="EMBL/GenBank/DDBJ databases">
        <title>Genome sequencing and assembly of the red palm weevil Rhynchophorus ferrugineus.</title>
        <authorList>
            <person name="Dias G.B."/>
            <person name="Bergman C.M."/>
            <person name="Manee M."/>
        </authorList>
    </citation>
    <scope>NUCLEOTIDE SEQUENCE</scope>
    <source>
        <strain evidence="10">AA-2017</strain>
        <tissue evidence="10">Whole larva</tissue>
    </source>
</reference>
<dbReference type="SMART" id="SM00192">
    <property type="entry name" value="LDLa"/>
    <property type="match status" value="1"/>
</dbReference>
<feature type="chain" id="PRO_5032912064" description="CUB domain-containing protein" evidence="9">
    <location>
        <begin position="34"/>
        <end position="143"/>
    </location>
</feature>
<evidence type="ECO:0000256" key="7">
    <source>
        <dbReference type="ARBA" id="ARBA00023157"/>
    </source>
</evidence>
<name>A0A834I3P3_RHYFE</name>
<keyword evidence="9" id="KW-0732">Signal</keyword>
<dbReference type="OrthoDB" id="10037824at2759"/>
<dbReference type="InterPro" id="IPR036055">
    <property type="entry name" value="LDL_receptor-like_sf"/>
</dbReference>
<dbReference type="InterPro" id="IPR050685">
    <property type="entry name" value="LDLR"/>
</dbReference>
<dbReference type="GO" id="GO:0012505">
    <property type="term" value="C:endomembrane system"/>
    <property type="evidence" value="ECO:0007669"/>
    <property type="project" value="UniProtKB-SubCell"/>
</dbReference>
<dbReference type="GO" id="GO:0016192">
    <property type="term" value="P:vesicle-mediated transport"/>
    <property type="evidence" value="ECO:0007669"/>
    <property type="project" value="UniProtKB-ARBA"/>
</dbReference>
<dbReference type="PROSITE" id="PS01209">
    <property type="entry name" value="LDLRA_1"/>
    <property type="match status" value="1"/>
</dbReference>
<feature type="disulfide bond" evidence="8">
    <location>
        <begin position="42"/>
        <end position="54"/>
    </location>
</feature>
<keyword evidence="5" id="KW-1133">Transmembrane helix</keyword>
<organism evidence="10 11">
    <name type="scientific">Rhynchophorus ferrugineus</name>
    <name type="common">Red palm weevil</name>
    <name type="synonym">Curculio ferrugineus</name>
    <dbReference type="NCBI Taxonomy" id="354439"/>
    <lineage>
        <taxon>Eukaryota</taxon>
        <taxon>Metazoa</taxon>
        <taxon>Ecdysozoa</taxon>
        <taxon>Arthropoda</taxon>
        <taxon>Hexapoda</taxon>
        <taxon>Insecta</taxon>
        <taxon>Pterygota</taxon>
        <taxon>Neoptera</taxon>
        <taxon>Endopterygota</taxon>
        <taxon>Coleoptera</taxon>
        <taxon>Polyphaga</taxon>
        <taxon>Cucujiformia</taxon>
        <taxon>Curculionidae</taxon>
        <taxon>Dryophthorinae</taxon>
        <taxon>Rhynchophorus</taxon>
    </lineage>
</organism>
<proteinExistence type="predicted"/>
<evidence type="ECO:0000256" key="6">
    <source>
        <dbReference type="ARBA" id="ARBA00023136"/>
    </source>
</evidence>
<dbReference type="EMBL" id="JAACXV010013142">
    <property type="protein sequence ID" value="KAF7274022.1"/>
    <property type="molecule type" value="Genomic_DNA"/>
</dbReference>
<dbReference type="PANTHER" id="PTHR24270">
    <property type="entry name" value="LOW-DENSITY LIPOPROTEIN RECEPTOR-RELATED"/>
    <property type="match status" value="1"/>
</dbReference>
<feature type="non-terminal residue" evidence="10">
    <location>
        <position position="1"/>
    </location>
</feature>
<dbReference type="AlphaFoldDB" id="A0A834I3P3"/>
<keyword evidence="4" id="KW-0677">Repeat</keyword>
<evidence type="ECO:0008006" key="12">
    <source>
        <dbReference type="Google" id="ProtNLM"/>
    </source>
</evidence>
<dbReference type="GO" id="GO:0005886">
    <property type="term" value="C:plasma membrane"/>
    <property type="evidence" value="ECO:0007669"/>
    <property type="project" value="TreeGrafter"/>
</dbReference>
<dbReference type="Gene3D" id="4.10.400.10">
    <property type="entry name" value="Low-density Lipoprotein Receptor"/>
    <property type="match status" value="1"/>
</dbReference>
<evidence type="ECO:0000313" key="11">
    <source>
        <dbReference type="Proteomes" id="UP000625711"/>
    </source>
</evidence>
<keyword evidence="11" id="KW-1185">Reference proteome</keyword>
<evidence type="ECO:0000256" key="4">
    <source>
        <dbReference type="ARBA" id="ARBA00022737"/>
    </source>
</evidence>
<dbReference type="InterPro" id="IPR002172">
    <property type="entry name" value="LDrepeatLR_classA_rpt"/>
</dbReference>
<dbReference type="SUPFAM" id="SSF57424">
    <property type="entry name" value="LDL receptor-like module"/>
    <property type="match status" value="1"/>
</dbReference>
<evidence type="ECO:0000256" key="8">
    <source>
        <dbReference type="PROSITE-ProRule" id="PRU00124"/>
    </source>
</evidence>